<dbReference type="OrthoDB" id="908420at2759"/>
<dbReference type="FunFam" id="3.40.50.2000:FF:000019">
    <property type="entry name" value="Glycosyltransferase"/>
    <property type="match status" value="1"/>
</dbReference>
<dbReference type="PROSITE" id="PS00375">
    <property type="entry name" value="UDPGT"/>
    <property type="match status" value="1"/>
</dbReference>
<dbReference type="EMBL" id="CACSLK010031421">
    <property type="protein sequence ID" value="CAA0839339.1"/>
    <property type="molecule type" value="Genomic_DNA"/>
</dbReference>
<sequence length="207" mass="23189">MTRFWRGKAVGPMIPSMYLDKQLENEKNHNLNILGPPTITSIDWLNQRHSKSVIYVSFGSLTELTAQQTEELTCALTACGKHFLWVVRLSEEPMLPLNFRHDVSDRGLVVSWAPQLEVLAHPAIGCFVTHCGWNSTLEGLCLGVPMVAMPQWTDQSTNAKLVRDVWGLGITATKDECGLVRKEEIMSCVRRVMEGDEGLLEPINEPT</sequence>
<protein>
    <recommendedName>
        <fullName evidence="7">anthocyanidin 3-O-glucoside 5-O-glucosyltransferase</fullName>
        <ecNumber evidence="7">2.4.1.298</ecNumber>
    </recommendedName>
</protein>
<evidence type="ECO:0000256" key="4">
    <source>
        <dbReference type="ARBA" id="ARBA00022729"/>
    </source>
</evidence>
<dbReference type="Gene3D" id="3.40.50.2000">
    <property type="entry name" value="Glycogen Phosphorylase B"/>
    <property type="match status" value="2"/>
</dbReference>
<evidence type="ECO:0000256" key="6">
    <source>
        <dbReference type="ARBA" id="ARBA00056922"/>
    </source>
</evidence>
<evidence type="ECO:0000256" key="1">
    <source>
        <dbReference type="ARBA" id="ARBA00004935"/>
    </source>
</evidence>
<evidence type="ECO:0000313" key="9">
    <source>
        <dbReference type="EMBL" id="CAA0839339.1"/>
    </source>
</evidence>
<dbReference type="EC" id="2.4.1.298" evidence="7"/>
<dbReference type="InterPro" id="IPR035595">
    <property type="entry name" value="UDP_glycos_trans_CS"/>
</dbReference>
<evidence type="ECO:0000256" key="8">
    <source>
        <dbReference type="RuleBase" id="RU003718"/>
    </source>
</evidence>
<dbReference type="Proteomes" id="UP001153555">
    <property type="component" value="Unassembled WGS sequence"/>
</dbReference>
<comment type="caution">
    <text evidence="9">The sequence shown here is derived from an EMBL/GenBank/DDBJ whole genome shotgun (WGS) entry which is preliminary data.</text>
</comment>
<dbReference type="PANTHER" id="PTHR48045:SF26">
    <property type="entry name" value="UDP-GLYCOSYLTRANSFERASE 74E2-LIKE"/>
    <property type="match status" value="1"/>
</dbReference>
<keyword evidence="4" id="KW-0732">Signal</keyword>
<evidence type="ECO:0000256" key="2">
    <source>
        <dbReference type="ARBA" id="ARBA00009995"/>
    </source>
</evidence>
<evidence type="ECO:0000256" key="3">
    <source>
        <dbReference type="ARBA" id="ARBA00022679"/>
    </source>
</evidence>
<name>A0A9N7NYC0_STRHE</name>
<comment type="catalytic activity">
    <reaction evidence="5">
        <text>an anthocyanidin 3-O-beta-D-glucoside + UDP-alpha-D-glucose = an anthocyanidin 3,5-di-O-beta-D-glucoside + UDP + 2 H(+)</text>
        <dbReference type="Rhea" id="RHEA:35423"/>
        <dbReference type="ChEBI" id="CHEBI:15378"/>
        <dbReference type="ChEBI" id="CHEBI:16307"/>
        <dbReference type="ChEBI" id="CHEBI:57503"/>
        <dbReference type="ChEBI" id="CHEBI:58223"/>
        <dbReference type="ChEBI" id="CHEBI:58885"/>
        <dbReference type="EC" id="2.4.1.298"/>
    </reaction>
</comment>
<keyword evidence="3 8" id="KW-0808">Transferase</keyword>
<comment type="pathway">
    <text evidence="1">Pigment biosynthesis; anthocyanin biosynthesis.</text>
</comment>
<comment type="similarity">
    <text evidence="2 8">Belongs to the UDP-glycosyltransferase family.</text>
</comment>
<proteinExistence type="inferred from homology"/>
<keyword evidence="8" id="KW-0328">Glycosyltransferase</keyword>
<dbReference type="SUPFAM" id="SSF53756">
    <property type="entry name" value="UDP-Glycosyltransferase/glycogen phosphorylase"/>
    <property type="match status" value="1"/>
</dbReference>
<gene>
    <name evidence="9" type="ORF">SHERM_05908</name>
</gene>
<evidence type="ECO:0000313" key="10">
    <source>
        <dbReference type="Proteomes" id="UP001153555"/>
    </source>
</evidence>
<evidence type="ECO:0000256" key="5">
    <source>
        <dbReference type="ARBA" id="ARBA00050360"/>
    </source>
</evidence>
<dbReference type="GO" id="GO:0102816">
    <property type="term" value="F:UDP-D-glucose:delphinidin 3-O-glucosyl-5-O-caffeoylglucoside -O-beta-D-glucosyltransferase activity"/>
    <property type="evidence" value="ECO:0007669"/>
    <property type="project" value="UniProtKB-EC"/>
</dbReference>
<dbReference type="InterPro" id="IPR002213">
    <property type="entry name" value="UDP_glucos_trans"/>
</dbReference>
<dbReference type="CDD" id="cd03784">
    <property type="entry name" value="GT1_Gtf-like"/>
    <property type="match status" value="1"/>
</dbReference>
<organism evidence="9 10">
    <name type="scientific">Striga hermonthica</name>
    <name type="common">Purple witchweed</name>
    <name type="synonym">Buchnera hermonthica</name>
    <dbReference type="NCBI Taxonomy" id="68872"/>
    <lineage>
        <taxon>Eukaryota</taxon>
        <taxon>Viridiplantae</taxon>
        <taxon>Streptophyta</taxon>
        <taxon>Embryophyta</taxon>
        <taxon>Tracheophyta</taxon>
        <taxon>Spermatophyta</taxon>
        <taxon>Magnoliopsida</taxon>
        <taxon>eudicotyledons</taxon>
        <taxon>Gunneridae</taxon>
        <taxon>Pentapetalae</taxon>
        <taxon>asterids</taxon>
        <taxon>lamiids</taxon>
        <taxon>Lamiales</taxon>
        <taxon>Orobanchaceae</taxon>
        <taxon>Buchnereae</taxon>
        <taxon>Striga</taxon>
    </lineage>
</organism>
<dbReference type="GO" id="GO:0008194">
    <property type="term" value="F:UDP-glycosyltransferase activity"/>
    <property type="evidence" value="ECO:0007669"/>
    <property type="project" value="InterPro"/>
</dbReference>
<dbReference type="Pfam" id="PF00201">
    <property type="entry name" value="UDPGT"/>
    <property type="match status" value="1"/>
</dbReference>
<comment type="function">
    <text evidence="6">Catalyzes the glucosylation at the O-5 position of anthocyanidin 3-glucosides to form anthocyanidin 3,5-di-O-glucosides using UDP-glucose as sugar donor. Anthocyanidin 3,5-di-O-glucosides are molecules that are responsible for pigmentation. Also acts on anthocyanidin 3-O-(6-O-malonylglucoside). Much less active with hydroxycinnamoylglucose derivatives. No activity in the absence of the 3-O-glucoside group.</text>
</comment>
<dbReference type="AlphaFoldDB" id="A0A9N7NYC0"/>
<evidence type="ECO:0000256" key="7">
    <source>
        <dbReference type="ARBA" id="ARBA00066781"/>
    </source>
</evidence>
<accession>A0A9N7NYC0</accession>
<keyword evidence="10" id="KW-1185">Reference proteome</keyword>
<reference evidence="9" key="1">
    <citation type="submission" date="2019-12" db="EMBL/GenBank/DDBJ databases">
        <authorList>
            <person name="Scholes J."/>
        </authorList>
    </citation>
    <scope>NUCLEOTIDE SEQUENCE</scope>
</reference>
<dbReference type="PANTHER" id="PTHR48045">
    <property type="entry name" value="UDP-GLYCOSYLTRANSFERASE 72B1"/>
    <property type="match status" value="1"/>
</dbReference>